<dbReference type="PANTHER" id="PTHR23502">
    <property type="entry name" value="MAJOR FACILITATOR SUPERFAMILY"/>
    <property type="match status" value="1"/>
</dbReference>
<dbReference type="SUPFAM" id="SSF103473">
    <property type="entry name" value="MFS general substrate transporter"/>
    <property type="match status" value="1"/>
</dbReference>
<dbReference type="EMBL" id="JAWRVI010000025">
    <property type="protein sequence ID" value="KAK4088381.1"/>
    <property type="molecule type" value="Genomic_DNA"/>
</dbReference>
<gene>
    <name evidence="8" type="ORF">Purlil1_7260</name>
</gene>
<evidence type="ECO:0000256" key="1">
    <source>
        <dbReference type="ARBA" id="ARBA00004141"/>
    </source>
</evidence>
<feature type="transmembrane region" description="Helical" evidence="6">
    <location>
        <begin position="350"/>
        <end position="369"/>
    </location>
</feature>
<feature type="compositionally biased region" description="Basic and acidic residues" evidence="5">
    <location>
        <begin position="578"/>
        <end position="590"/>
    </location>
</feature>
<evidence type="ECO:0000256" key="6">
    <source>
        <dbReference type="SAM" id="Phobius"/>
    </source>
</evidence>
<dbReference type="Proteomes" id="UP001287286">
    <property type="component" value="Unassembled WGS sequence"/>
</dbReference>
<comment type="subcellular location">
    <subcellularLocation>
        <location evidence="1">Membrane</location>
        <topology evidence="1">Multi-pass membrane protein</topology>
    </subcellularLocation>
</comment>
<organism evidence="8 9">
    <name type="scientific">Purpureocillium lilacinum</name>
    <name type="common">Paecilomyces lilacinus</name>
    <dbReference type="NCBI Taxonomy" id="33203"/>
    <lineage>
        <taxon>Eukaryota</taxon>
        <taxon>Fungi</taxon>
        <taxon>Dikarya</taxon>
        <taxon>Ascomycota</taxon>
        <taxon>Pezizomycotina</taxon>
        <taxon>Sordariomycetes</taxon>
        <taxon>Hypocreomycetidae</taxon>
        <taxon>Hypocreales</taxon>
        <taxon>Ophiocordycipitaceae</taxon>
        <taxon>Purpureocillium</taxon>
    </lineage>
</organism>
<evidence type="ECO:0000256" key="4">
    <source>
        <dbReference type="ARBA" id="ARBA00023136"/>
    </source>
</evidence>
<proteinExistence type="predicted"/>
<sequence length="959" mass="105502">MRHVKFNLMILDSRLQHRVLSSSSSSPQQQPHPSADFPGEVPDTKGQSRISPSRLLCAAALLDPLLRKHSTQLWRLDHPPSPHARPSRLQLSSLRELLSGTCHRVIFGALELAYAGPRLGSSPWERLTGATGPPFVRRQRPSPHHARGARWSWRIDSQMSSSEDSSKGATPRRWKIPSLFRPGPSRESSNEKSGPSKWSLGVLNDKETVEVPGSVLLLASDRNEPLGLRNVNARTSHSSIPIGFPLDVPTTPGGTRIKPDSHLHPDPQQSDPVEDKKTTSDGNIILEPQPEESANDPLNWPAWRRDVALLSLGFYCMIGGGITPLIAAGFTDVARDYDVSVETVSLTTGLYMMGLGMGSVIASPTAILFGKRPVYLVSAIVFIGTCLWAAWSPSFSSLLAARVFQGVAISPVECLPSATIAEIFFLHERAYRIGIYTLLLLGGKNLVPLVSAAIIGSFGWRWVFWIVAMVVGLGFILLFLFVPETFWDRTPTRKPSKRPSFLRRLSSRHHAPTTATPSGHEDAVRRPSSPGIEERNTNLHVGFAPVASADQSLQQPTATVETPAISHTSARHVGWAEARAEGEEQGKHEATSPPDNQQPEGHHEAGPTANSPPTMSAANIPTIQLPEHEISVLDSIDSPRHTLSPTASIRRTSHLQHESSPYSHSATGSEANVGYSAHGPNLDPENIPASKLRAPLKVQEYTHNLRQLPPQTFTQQLKPYHGRLNNDNWFKVMVRPFVLFAYPAVLWSAAVYACSIGWLIVISETMAIIYRDPTVYNFSALQTGLVYVSPFVGGILGTGVAGKVSDIIVRAMARRNGGLYEPEFRLIMAGPILITTVMGLMGFGWSAQEKDHWIVPTLFFGILSFGCSLGSTTSITYCVDSYRQYAGEALVTLNFSKNVLHGLVFSLFVAHWMAEDGPKMVFIWLGVIQLILQLFTIPLYIYGKRARMWTVRQNFMEKL</sequence>
<feature type="compositionally biased region" description="Polar residues" evidence="5">
    <location>
        <begin position="658"/>
        <end position="670"/>
    </location>
</feature>
<feature type="transmembrane region" description="Helical" evidence="6">
    <location>
        <begin position="891"/>
        <end position="914"/>
    </location>
</feature>
<feature type="compositionally biased region" description="Low complexity" evidence="5">
    <location>
        <begin position="21"/>
        <end position="34"/>
    </location>
</feature>
<feature type="compositionally biased region" description="Polar residues" evidence="5">
    <location>
        <begin position="550"/>
        <end position="568"/>
    </location>
</feature>
<feature type="domain" description="Major facilitator superfamily (MFS) profile" evidence="7">
    <location>
        <begin position="308"/>
        <end position="944"/>
    </location>
</feature>
<keyword evidence="2 6" id="KW-0812">Transmembrane</keyword>
<evidence type="ECO:0000256" key="3">
    <source>
        <dbReference type="ARBA" id="ARBA00022989"/>
    </source>
</evidence>
<reference evidence="8 9" key="1">
    <citation type="journal article" date="2024" name="Microbiol. Resour. Announc.">
        <title>Genome annotations for the ascomycete fungi Trichoderma harzianum, Trichoderma aggressivum, and Purpureocillium lilacinum.</title>
        <authorList>
            <person name="Beijen E.P.W."/>
            <person name="Ohm R.A."/>
        </authorList>
    </citation>
    <scope>NUCLEOTIDE SEQUENCE [LARGE SCALE GENOMIC DNA]</scope>
    <source>
        <strain evidence="8 9">CBS 150709</strain>
    </source>
</reference>
<feature type="compositionally biased region" description="Polar residues" evidence="5">
    <location>
        <begin position="608"/>
        <end position="618"/>
    </location>
</feature>
<feature type="transmembrane region" description="Helical" evidence="6">
    <location>
        <begin position="920"/>
        <end position="942"/>
    </location>
</feature>
<feature type="region of interest" description="Disordered" evidence="5">
    <location>
        <begin position="130"/>
        <end position="200"/>
    </location>
</feature>
<feature type="region of interest" description="Disordered" evidence="5">
    <location>
        <begin position="239"/>
        <end position="297"/>
    </location>
</feature>
<accession>A0ABR0BX75</accession>
<feature type="region of interest" description="Disordered" evidence="5">
    <location>
        <begin position="550"/>
        <end position="618"/>
    </location>
</feature>
<keyword evidence="3 6" id="KW-1133">Transmembrane helix</keyword>
<dbReference type="Pfam" id="PF07690">
    <property type="entry name" value="MFS_1"/>
    <property type="match status" value="2"/>
</dbReference>
<evidence type="ECO:0000256" key="2">
    <source>
        <dbReference type="ARBA" id="ARBA00022692"/>
    </source>
</evidence>
<feature type="transmembrane region" description="Helical" evidence="6">
    <location>
        <begin position="403"/>
        <end position="426"/>
    </location>
</feature>
<keyword evidence="9" id="KW-1185">Reference proteome</keyword>
<dbReference type="PANTHER" id="PTHR23502:SF4">
    <property type="entry name" value="MAJOR FACILITATOR SUPERFAMILY (MFS) PROFILE DOMAIN-CONTAINING PROTEIN-RELATED"/>
    <property type="match status" value="1"/>
</dbReference>
<evidence type="ECO:0000256" key="5">
    <source>
        <dbReference type="SAM" id="MobiDB-lite"/>
    </source>
</evidence>
<dbReference type="InterPro" id="IPR036259">
    <property type="entry name" value="MFS_trans_sf"/>
</dbReference>
<feature type="transmembrane region" description="Helical" evidence="6">
    <location>
        <begin position="374"/>
        <end position="391"/>
    </location>
</feature>
<dbReference type="PROSITE" id="PS50850">
    <property type="entry name" value="MFS"/>
    <property type="match status" value="1"/>
</dbReference>
<dbReference type="Gene3D" id="1.20.1720.10">
    <property type="entry name" value="Multidrug resistance protein D"/>
    <property type="match status" value="1"/>
</dbReference>
<evidence type="ECO:0000313" key="9">
    <source>
        <dbReference type="Proteomes" id="UP001287286"/>
    </source>
</evidence>
<feature type="compositionally biased region" description="Basic residues" evidence="5">
    <location>
        <begin position="137"/>
        <end position="148"/>
    </location>
</feature>
<comment type="caution">
    <text evidence="8">The sequence shown here is derived from an EMBL/GenBank/DDBJ whole genome shotgun (WGS) entry which is preliminary data.</text>
</comment>
<dbReference type="InterPro" id="IPR011701">
    <property type="entry name" value="MFS"/>
</dbReference>
<feature type="transmembrane region" description="Helical" evidence="6">
    <location>
        <begin position="826"/>
        <end position="847"/>
    </location>
</feature>
<dbReference type="InterPro" id="IPR020846">
    <property type="entry name" value="MFS_dom"/>
</dbReference>
<feature type="region of interest" description="Disordered" evidence="5">
    <location>
        <begin position="650"/>
        <end position="688"/>
    </location>
</feature>
<feature type="transmembrane region" description="Helical" evidence="6">
    <location>
        <begin position="781"/>
        <end position="805"/>
    </location>
</feature>
<feature type="transmembrane region" description="Helical" evidence="6">
    <location>
        <begin position="462"/>
        <end position="487"/>
    </location>
</feature>
<name>A0ABR0BX75_PURLI</name>
<protein>
    <recommendedName>
        <fullName evidence="7">Major facilitator superfamily (MFS) profile domain-containing protein</fullName>
    </recommendedName>
</protein>
<evidence type="ECO:0000313" key="8">
    <source>
        <dbReference type="EMBL" id="KAK4088381.1"/>
    </source>
</evidence>
<feature type="transmembrane region" description="Helical" evidence="6">
    <location>
        <begin position="433"/>
        <end position="456"/>
    </location>
</feature>
<feature type="transmembrane region" description="Helical" evidence="6">
    <location>
        <begin position="853"/>
        <end position="879"/>
    </location>
</feature>
<feature type="transmembrane region" description="Helical" evidence="6">
    <location>
        <begin position="307"/>
        <end position="330"/>
    </location>
</feature>
<feature type="region of interest" description="Disordered" evidence="5">
    <location>
        <begin position="19"/>
        <end position="49"/>
    </location>
</feature>
<keyword evidence="4 6" id="KW-0472">Membrane</keyword>
<feature type="transmembrane region" description="Helical" evidence="6">
    <location>
        <begin position="737"/>
        <end position="761"/>
    </location>
</feature>
<feature type="compositionally biased region" description="Basic residues" evidence="5">
    <location>
        <begin position="492"/>
        <end position="511"/>
    </location>
</feature>
<dbReference type="Gene3D" id="1.20.1250.20">
    <property type="entry name" value="MFS general substrate transporter like domains"/>
    <property type="match status" value="1"/>
</dbReference>
<feature type="region of interest" description="Disordered" evidence="5">
    <location>
        <begin position="491"/>
        <end position="535"/>
    </location>
</feature>
<evidence type="ECO:0000259" key="7">
    <source>
        <dbReference type="PROSITE" id="PS50850"/>
    </source>
</evidence>